<feature type="region of interest" description="Disordered" evidence="1">
    <location>
        <begin position="122"/>
        <end position="271"/>
    </location>
</feature>
<proteinExistence type="predicted"/>
<protein>
    <submittedName>
        <fullName evidence="2">Uncharacterized protein</fullName>
    </submittedName>
</protein>
<dbReference type="AlphaFoldDB" id="A0A1T4KS63"/>
<dbReference type="EMBL" id="FUXI01000003">
    <property type="protein sequence ID" value="SJZ45213.1"/>
    <property type="molecule type" value="Genomic_DNA"/>
</dbReference>
<gene>
    <name evidence="2" type="ORF">SAMN02745116_00357</name>
</gene>
<feature type="compositionally biased region" description="Low complexity" evidence="1">
    <location>
        <begin position="179"/>
        <end position="192"/>
    </location>
</feature>
<feature type="compositionally biased region" description="Basic and acidic residues" evidence="1">
    <location>
        <begin position="253"/>
        <end position="271"/>
    </location>
</feature>
<dbReference type="RefSeq" id="WP_078806322.1">
    <property type="nucleotide sequence ID" value="NZ_FUXI01000003.1"/>
</dbReference>
<dbReference type="STRING" id="263852.SAMN02745116_00357"/>
<name>A0A1T4KS63_9ENTE</name>
<evidence type="ECO:0000256" key="1">
    <source>
        <dbReference type="SAM" id="MobiDB-lite"/>
    </source>
</evidence>
<evidence type="ECO:0000313" key="3">
    <source>
        <dbReference type="Proteomes" id="UP000190328"/>
    </source>
</evidence>
<keyword evidence="3" id="KW-1185">Reference proteome</keyword>
<accession>A0A1T4KS63</accession>
<dbReference type="Proteomes" id="UP000190328">
    <property type="component" value="Unassembled WGS sequence"/>
</dbReference>
<organism evidence="2 3">
    <name type="scientific">Pilibacter termitis</name>
    <dbReference type="NCBI Taxonomy" id="263852"/>
    <lineage>
        <taxon>Bacteria</taxon>
        <taxon>Bacillati</taxon>
        <taxon>Bacillota</taxon>
        <taxon>Bacilli</taxon>
        <taxon>Lactobacillales</taxon>
        <taxon>Enterococcaceae</taxon>
        <taxon>Pilibacter</taxon>
    </lineage>
</organism>
<evidence type="ECO:0000313" key="2">
    <source>
        <dbReference type="EMBL" id="SJZ45213.1"/>
    </source>
</evidence>
<sequence length="271" mass="29448">MAKKFTKKQLFLIVGTALVVASVGTGIVVHNNKAEAARVALAKEDAAKYKKLQKEVEKTIQTAYDTRGLEMIEKSKELIKKLKKSDKKEPTEKIQKLEKFIQQVKEAEALVVIAEKSKKDEDIAKAQKAVDEEKDPYLENDKKGHQERLDKLKKAIADEKAKKAAEDKAKAEKEKAEQEALNAANEANQAAETVQATQEESYEPVTPQVFVQQGGGYTAPQAPATPAPAPSQPSGSGNGGGNSSNNGYTGGKTQEEDQKEINEAAKARPFG</sequence>
<reference evidence="2 3" key="1">
    <citation type="submission" date="2017-02" db="EMBL/GenBank/DDBJ databases">
        <authorList>
            <person name="Peterson S.W."/>
        </authorList>
    </citation>
    <scope>NUCLEOTIDE SEQUENCE [LARGE SCALE GENOMIC DNA]</scope>
    <source>
        <strain evidence="2 3">ATCC BAA-1030</strain>
    </source>
</reference>
<feature type="compositionally biased region" description="Basic and acidic residues" evidence="1">
    <location>
        <begin position="122"/>
        <end position="178"/>
    </location>
</feature>